<dbReference type="Gene3D" id="3.40.50.150">
    <property type="entry name" value="Vaccinia Virus protein VP39"/>
    <property type="match status" value="1"/>
</dbReference>
<dbReference type="Proteomes" id="UP001295684">
    <property type="component" value="Unassembled WGS sequence"/>
</dbReference>
<gene>
    <name evidence="7" type="ORF">ECRASSUSDP1_LOCUS15918</name>
</gene>
<evidence type="ECO:0000313" key="7">
    <source>
        <dbReference type="EMBL" id="CAI2374563.1"/>
    </source>
</evidence>
<dbReference type="PANTHER" id="PTHR21451">
    <property type="entry name" value="HISTONE H3 METHYLTRANSFERASE"/>
    <property type="match status" value="1"/>
</dbReference>
<dbReference type="PANTHER" id="PTHR21451:SF19">
    <property type="entry name" value="ACTIVATED IN BLOCKED UNFOLDED PROTEIN RESPONSE"/>
    <property type="match status" value="1"/>
</dbReference>
<keyword evidence="8" id="KW-1185">Reference proteome</keyword>
<dbReference type="EMBL" id="CAMPGE010015979">
    <property type="protein sequence ID" value="CAI2374563.1"/>
    <property type="molecule type" value="Genomic_DNA"/>
</dbReference>
<evidence type="ECO:0000256" key="3">
    <source>
        <dbReference type="ARBA" id="ARBA00022853"/>
    </source>
</evidence>
<reference evidence="7" key="1">
    <citation type="submission" date="2023-07" db="EMBL/GenBank/DDBJ databases">
        <authorList>
            <consortium name="AG Swart"/>
            <person name="Singh M."/>
            <person name="Singh A."/>
            <person name="Seah K."/>
            <person name="Emmerich C."/>
        </authorList>
    </citation>
    <scope>NUCLEOTIDE SEQUENCE</scope>
    <source>
        <strain evidence="7">DP1</strain>
    </source>
</reference>
<dbReference type="Pfam" id="PF08123">
    <property type="entry name" value="DOT1"/>
    <property type="match status" value="1"/>
</dbReference>
<organism evidence="7 8">
    <name type="scientific">Euplotes crassus</name>
    <dbReference type="NCBI Taxonomy" id="5936"/>
    <lineage>
        <taxon>Eukaryota</taxon>
        <taxon>Sar</taxon>
        <taxon>Alveolata</taxon>
        <taxon>Ciliophora</taxon>
        <taxon>Intramacronucleata</taxon>
        <taxon>Spirotrichea</taxon>
        <taxon>Hypotrichia</taxon>
        <taxon>Euplotida</taxon>
        <taxon>Euplotidae</taxon>
        <taxon>Moneuplotes</taxon>
    </lineage>
</organism>
<keyword evidence="3" id="KW-0156">Chromatin regulator</keyword>
<dbReference type="GO" id="GO:0051726">
    <property type="term" value="P:regulation of cell cycle"/>
    <property type="evidence" value="ECO:0007669"/>
    <property type="project" value="InterPro"/>
</dbReference>
<comment type="caution">
    <text evidence="7">The sequence shown here is derived from an EMBL/GenBank/DDBJ whole genome shotgun (WGS) entry which is preliminary data.</text>
</comment>
<feature type="domain" description="DOT1" evidence="6">
    <location>
        <begin position="52"/>
        <end position="207"/>
    </location>
</feature>
<comment type="catalytic activity">
    <reaction evidence="5">
        <text>L-lysyl(79)-[histone H3] + 3 S-adenosyl-L-methionine = N(6),N(6),N(6)-trimethyl-L-lysyl(79)-[histone H3] + 3 S-adenosyl-L-homocysteine + 3 H(+)</text>
        <dbReference type="Rhea" id="RHEA:60328"/>
        <dbReference type="Rhea" id="RHEA-COMP:15549"/>
        <dbReference type="Rhea" id="RHEA-COMP:15552"/>
        <dbReference type="ChEBI" id="CHEBI:15378"/>
        <dbReference type="ChEBI" id="CHEBI:29969"/>
        <dbReference type="ChEBI" id="CHEBI:57856"/>
        <dbReference type="ChEBI" id="CHEBI:59789"/>
        <dbReference type="ChEBI" id="CHEBI:61961"/>
        <dbReference type="EC" id="2.1.1.360"/>
    </reaction>
</comment>
<dbReference type="EC" id="2.1.1.360" evidence="1"/>
<evidence type="ECO:0000256" key="5">
    <source>
        <dbReference type="ARBA" id="ARBA00047770"/>
    </source>
</evidence>
<dbReference type="AlphaFoldDB" id="A0AAD1XKT3"/>
<proteinExistence type="predicted"/>
<dbReference type="InterPro" id="IPR025789">
    <property type="entry name" value="DOT1_dom"/>
</dbReference>
<sequence length="234" mass="26792">MEEEGSPCKEDEISAMIKDRSMIYLDIVKNYPCSFGKVTSKKERQTKNLCSQNLTYGEIVYSSIAEVFEFIKEEYGSFMKPGGTFIDLGSGIGKGVITGALLHEFEECLGVEILDDLYQKSTELREVFYDYMSKLLKKKSNPFDYSVIPEIKLYHADIIEFDWAHADFVLINSTCFDLDLMAKIYEKAKALKEGSYILTLTKKLPANDEFEMIFQAKKPMSWADATVNLYKKVK</sequence>
<evidence type="ECO:0000313" key="8">
    <source>
        <dbReference type="Proteomes" id="UP001295684"/>
    </source>
</evidence>
<dbReference type="InterPro" id="IPR030445">
    <property type="entry name" value="H3-K79_meTrfase"/>
</dbReference>
<evidence type="ECO:0000259" key="6">
    <source>
        <dbReference type="Pfam" id="PF08123"/>
    </source>
</evidence>
<dbReference type="SUPFAM" id="SSF53335">
    <property type="entry name" value="S-adenosyl-L-methionine-dependent methyltransferases"/>
    <property type="match status" value="1"/>
</dbReference>
<evidence type="ECO:0000256" key="4">
    <source>
        <dbReference type="ARBA" id="ARBA00029821"/>
    </source>
</evidence>
<dbReference type="GO" id="GO:0140956">
    <property type="term" value="F:histone H3K79 trimethyltransferase activity"/>
    <property type="evidence" value="ECO:0007669"/>
    <property type="project" value="UniProtKB-EC"/>
</dbReference>
<evidence type="ECO:0000256" key="1">
    <source>
        <dbReference type="ARBA" id="ARBA00012190"/>
    </source>
</evidence>
<protein>
    <recommendedName>
        <fullName evidence="2">Histone-lysine N-methyltransferase, H3 lysine-79 specific</fullName>
        <ecNumber evidence="1">2.1.1.360</ecNumber>
    </recommendedName>
    <alternativeName>
        <fullName evidence="4">Histone H3-K79 methyltransferase</fullName>
    </alternativeName>
</protein>
<accession>A0AAD1XKT3</accession>
<name>A0AAD1XKT3_EUPCR</name>
<evidence type="ECO:0000256" key="2">
    <source>
        <dbReference type="ARBA" id="ARBA00020987"/>
    </source>
</evidence>
<dbReference type="InterPro" id="IPR029063">
    <property type="entry name" value="SAM-dependent_MTases_sf"/>
</dbReference>